<dbReference type="EMBL" id="EQ983847">
    <property type="protein sequence ID" value="EEF24001.1"/>
    <property type="molecule type" value="Genomic_DNA"/>
</dbReference>
<dbReference type="AlphaFoldDB" id="B9TJG3"/>
<gene>
    <name evidence="1" type="ORF">RCOM_2082020</name>
</gene>
<sequence>MSAREAYLSRFKAGADRPDAQVASGSAVVVRHRESVGADSRDDSVLPSGLPSVMPDACSSPVSWSCPLRSGTRVACRVTRVRVLHAASGVPVGACDASPAREEQRLLRIS</sequence>
<keyword evidence="2" id="KW-1185">Reference proteome</keyword>
<reference evidence="2" key="1">
    <citation type="journal article" date="2010" name="Nat. Biotechnol.">
        <title>Draft genome sequence of the oilseed species Ricinus communis.</title>
        <authorList>
            <person name="Chan A.P."/>
            <person name="Crabtree J."/>
            <person name="Zhao Q."/>
            <person name="Lorenzi H."/>
            <person name="Orvis J."/>
            <person name="Puiu D."/>
            <person name="Melake-Berhan A."/>
            <person name="Jones K.M."/>
            <person name="Redman J."/>
            <person name="Chen G."/>
            <person name="Cahoon E.B."/>
            <person name="Gedil M."/>
            <person name="Stanke M."/>
            <person name="Haas B.J."/>
            <person name="Wortman J.R."/>
            <person name="Fraser-Liggett C.M."/>
            <person name="Ravel J."/>
            <person name="Rabinowicz P.D."/>
        </authorList>
    </citation>
    <scope>NUCLEOTIDE SEQUENCE [LARGE SCALE GENOMIC DNA]</scope>
    <source>
        <strain evidence="2">cv. Hale</strain>
    </source>
</reference>
<name>B9TJG3_RICCO</name>
<proteinExistence type="predicted"/>
<evidence type="ECO:0000313" key="1">
    <source>
        <dbReference type="EMBL" id="EEF24001.1"/>
    </source>
</evidence>
<dbReference type="Proteomes" id="UP000008311">
    <property type="component" value="Unassembled WGS sequence"/>
</dbReference>
<accession>B9TJG3</accession>
<dbReference type="InParanoid" id="B9TJG3"/>
<protein>
    <submittedName>
        <fullName evidence="1">Uncharacterized protein</fullName>
    </submittedName>
</protein>
<organism evidence="1 2">
    <name type="scientific">Ricinus communis</name>
    <name type="common">Castor bean</name>
    <dbReference type="NCBI Taxonomy" id="3988"/>
    <lineage>
        <taxon>Eukaryota</taxon>
        <taxon>Viridiplantae</taxon>
        <taxon>Streptophyta</taxon>
        <taxon>Embryophyta</taxon>
        <taxon>Tracheophyta</taxon>
        <taxon>Spermatophyta</taxon>
        <taxon>Magnoliopsida</taxon>
        <taxon>eudicotyledons</taxon>
        <taxon>Gunneridae</taxon>
        <taxon>Pentapetalae</taxon>
        <taxon>rosids</taxon>
        <taxon>fabids</taxon>
        <taxon>Malpighiales</taxon>
        <taxon>Euphorbiaceae</taxon>
        <taxon>Acalyphoideae</taxon>
        <taxon>Acalypheae</taxon>
        <taxon>Ricinus</taxon>
    </lineage>
</organism>
<evidence type="ECO:0000313" key="2">
    <source>
        <dbReference type="Proteomes" id="UP000008311"/>
    </source>
</evidence>